<dbReference type="PANTHER" id="PTHR48100">
    <property type="entry name" value="BROAD-SPECIFICITY PHOSPHATASE YOR283W-RELATED"/>
    <property type="match status" value="1"/>
</dbReference>
<dbReference type="SUPFAM" id="SSF53254">
    <property type="entry name" value="Phosphoglycerate mutase-like"/>
    <property type="match status" value="1"/>
</dbReference>
<feature type="active site" description="Tele-phosphohistidine intermediate" evidence="2">
    <location>
        <position position="32"/>
    </location>
</feature>
<evidence type="ECO:0000313" key="4">
    <source>
        <dbReference type="Proteomes" id="UP000694853"/>
    </source>
</evidence>
<dbReference type="InterPro" id="IPR013078">
    <property type="entry name" value="His_Pase_superF_clade-1"/>
</dbReference>
<accession>A0A8B8KXH1</accession>
<dbReference type="GO" id="GO:0005829">
    <property type="term" value="C:cytosol"/>
    <property type="evidence" value="ECO:0007669"/>
    <property type="project" value="TreeGrafter"/>
</dbReference>
<protein>
    <submittedName>
        <fullName evidence="5">Phosphoglycerate mutase-like protein 4 isoform X2</fullName>
    </submittedName>
</protein>
<dbReference type="PROSITE" id="PS00175">
    <property type="entry name" value="PG_MUTASE"/>
    <property type="match status" value="1"/>
</dbReference>
<dbReference type="InterPro" id="IPR001345">
    <property type="entry name" value="PG/BPGM_mutase_AS"/>
</dbReference>
<reference evidence="5" key="2">
    <citation type="submission" date="2025-08" db="UniProtKB">
        <authorList>
            <consortium name="RefSeq"/>
        </authorList>
    </citation>
    <scope>IDENTIFICATION</scope>
    <source>
        <tissue evidence="5">Young leaves</tissue>
    </source>
</reference>
<keyword evidence="4" id="KW-1185">Reference proteome</keyword>
<dbReference type="InterPro" id="IPR029033">
    <property type="entry name" value="His_PPase_superfam"/>
</dbReference>
<dbReference type="FunFam" id="3.40.50.1240:FF:000029">
    <property type="entry name" value="Phosphoglycerate mutase-like protein 4"/>
    <property type="match status" value="1"/>
</dbReference>
<dbReference type="Proteomes" id="UP000694853">
    <property type="component" value="Unplaced"/>
</dbReference>
<dbReference type="Gene3D" id="3.40.50.1240">
    <property type="entry name" value="Phosphoglycerate mutase-like"/>
    <property type="match status" value="1"/>
</dbReference>
<dbReference type="AlphaFoldDB" id="A0A8B8KXH1"/>
<organism evidence="4 5">
    <name type="scientific">Abrus precatorius</name>
    <name type="common">Indian licorice</name>
    <name type="synonym">Glycine abrus</name>
    <dbReference type="NCBI Taxonomy" id="3816"/>
    <lineage>
        <taxon>Eukaryota</taxon>
        <taxon>Viridiplantae</taxon>
        <taxon>Streptophyta</taxon>
        <taxon>Embryophyta</taxon>
        <taxon>Tracheophyta</taxon>
        <taxon>Spermatophyta</taxon>
        <taxon>Magnoliopsida</taxon>
        <taxon>eudicotyledons</taxon>
        <taxon>Gunneridae</taxon>
        <taxon>Pentapetalae</taxon>
        <taxon>rosids</taxon>
        <taxon>fabids</taxon>
        <taxon>Fabales</taxon>
        <taxon>Fabaceae</taxon>
        <taxon>Papilionoideae</taxon>
        <taxon>50 kb inversion clade</taxon>
        <taxon>NPAAA clade</taxon>
        <taxon>indigoferoid/millettioid clade</taxon>
        <taxon>Abreae</taxon>
        <taxon>Abrus</taxon>
    </lineage>
</organism>
<name>A0A8B8KXH1_ABRPR</name>
<evidence type="ECO:0000256" key="3">
    <source>
        <dbReference type="PIRSR" id="PIRSR613078-2"/>
    </source>
</evidence>
<dbReference type="OrthoDB" id="354304at2759"/>
<evidence type="ECO:0000256" key="2">
    <source>
        <dbReference type="PIRSR" id="PIRSR613078-1"/>
    </source>
</evidence>
<feature type="active site" description="Proton donor/acceptor" evidence="2">
    <location>
        <position position="107"/>
    </location>
</feature>
<evidence type="ECO:0000313" key="5">
    <source>
        <dbReference type="RefSeq" id="XP_027347149.1"/>
    </source>
</evidence>
<sequence length="241" mass="26233">MAAFSINSDSHSSDAAYNSSLPDYAEIVVVRHGETAWNANGKIQGHLDIELNEAGREQAVAVGDRLSRESKVCVIYTSDLQRAFETAQIIASKCGGLEVIKDSDLRERHLGDLQGHVFNDIAKTNLTAYKAFVSKNEDQEIPGGGESFVQLYDRCTSALLRIGLKHKGERVVVVTHGGFIRALHRWASPNGRSAGKVLNTSVNVFHLYGEDKCTLKVWGDVSHLSKTGFLQSGFGGDRTSG</sequence>
<dbReference type="Pfam" id="PF00300">
    <property type="entry name" value="His_Phos_1"/>
    <property type="match status" value="1"/>
</dbReference>
<comment type="similarity">
    <text evidence="1">Belongs to the phosphoglycerate mutase family.</text>
</comment>
<proteinExistence type="inferred from homology"/>
<feature type="binding site" evidence="3">
    <location>
        <begin position="31"/>
        <end position="38"/>
    </location>
    <ligand>
        <name>substrate</name>
    </ligand>
</feature>
<gene>
    <name evidence="5" type="primary">LOC113858633</name>
</gene>
<reference evidence="4" key="1">
    <citation type="journal article" date="2019" name="Toxins">
        <title>Detection of Abrin-Like and Prepropulchellin-Like Toxin Genes and Transcripts Using Whole Genome Sequencing and Full-Length Transcript Sequencing of Abrus precatorius.</title>
        <authorList>
            <person name="Hovde B.T."/>
            <person name="Daligault H.E."/>
            <person name="Hanschen E.R."/>
            <person name="Kunde Y.A."/>
            <person name="Johnson M.B."/>
            <person name="Starkenburg S.R."/>
            <person name="Johnson S.L."/>
        </authorList>
    </citation>
    <scope>NUCLEOTIDE SEQUENCE [LARGE SCALE GENOMIC DNA]</scope>
</reference>
<dbReference type="CDD" id="cd07067">
    <property type="entry name" value="HP_PGM_like"/>
    <property type="match status" value="1"/>
</dbReference>
<dbReference type="PANTHER" id="PTHR48100:SF34">
    <property type="entry name" value="PHOSPHOGLYCERATE MUTASE-LIKE PROTEIN 4"/>
    <property type="match status" value="1"/>
</dbReference>
<dbReference type="SMART" id="SM00855">
    <property type="entry name" value="PGAM"/>
    <property type="match status" value="1"/>
</dbReference>
<dbReference type="RefSeq" id="XP_027347149.1">
    <property type="nucleotide sequence ID" value="XM_027491348.1"/>
</dbReference>
<evidence type="ECO:0000256" key="1">
    <source>
        <dbReference type="ARBA" id="ARBA00038362"/>
    </source>
</evidence>
<dbReference type="GeneID" id="113858633"/>
<dbReference type="InterPro" id="IPR050275">
    <property type="entry name" value="PGM_Phosphatase"/>
</dbReference>
<dbReference type="GO" id="GO:0016791">
    <property type="term" value="F:phosphatase activity"/>
    <property type="evidence" value="ECO:0007669"/>
    <property type="project" value="TreeGrafter"/>
</dbReference>
<feature type="binding site" evidence="3">
    <location>
        <position position="82"/>
    </location>
    <ligand>
        <name>substrate</name>
    </ligand>
</feature>